<feature type="compositionally biased region" description="Low complexity" evidence="6">
    <location>
        <begin position="714"/>
        <end position="725"/>
    </location>
</feature>
<dbReference type="AlphaFoldDB" id="W9SUU2"/>
<dbReference type="PANTHER" id="PTHR15835:SF6">
    <property type="entry name" value="ZINC FINGER C3HC-TYPE PROTEIN 1"/>
    <property type="match status" value="1"/>
</dbReference>
<sequence length="761" mass="83692">MTDDSEKRFHSIMDKLFHSPKSAPNSSSSSSNTQTSRGKKRANPSSALALVEPKSSSNVVVASLAPSTSYQAPMCRPWDRGDLMRRLATFKSMTWFAKPKVMSALNCARRGWINVDIDTITCEACQARLLFSTPSAWNQQQVEKLAAVFSLKLDRGHKLHCPWIDNVCDEILAQFPPTPAPVLVDKFKERCSALLQLSFLPVISSSATEHMRTPELEKILEQSLVLHNENGSAEISRTEYLGHERDEDLEKKYYQAQKLISLCGWEPRLMPYVVDTGHASTQSLVKANVSSLLNVVANGQKNIGIDVQSTRVDEVPEANENYNSYDPNSVVLDCRLCGASVGLWTFSMVPRPMELFRLVGYAEINSEDHSGNHDLVTENNPENRREIISTGSNSATLAKERCLNLTIAGGPPPTKQNFKAIISLPVIGRALRARFCNDAAFCDHLGFNQEKGHTGGRGDASGKENDSRTSLEGIEFTEPGTLSESRIHSHEMEPQSNFQDNMLVENVGNDDLNPSTVTPDEGTNRIGENGKDDVSLMVSPHNGDLLHISHTDIVHGEDTSVAGYDEPSSVPSCSETNVDMEKTRNDDQTTLFERFNSQENGVGNRQIPVNDELVSGGTGSFVSIGLEGQGWGGLCLILEMILDSFGAWETKPRESGGLSNTTVSGKDQQVSSEKAMEFDPIRQHKHFCPWIAPMGKAAPGWQQTQSALLRHQGSSPSSSKVSPSASIIEVDDPITSVRKLFMSPSLKRMKRDLVSTRNTQN</sequence>
<accession>W9SUU2</accession>
<feature type="region of interest" description="Disordered" evidence="6">
    <location>
        <begin position="701"/>
        <end position="725"/>
    </location>
</feature>
<feature type="domain" description="C3HC-type" evidence="7">
    <location>
        <begin position="77"/>
        <end position="202"/>
    </location>
</feature>
<evidence type="ECO:0000256" key="4">
    <source>
        <dbReference type="ARBA" id="ARBA00022833"/>
    </source>
</evidence>
<comment type="subcellular location">
    <subcellularLocation>
        <location evidence="1">Nucleus</location>
    </subcellularLocation>
</comment>
<evidence type="ECO:0000256" key="6">
    <source>
        <dbReference type="SAM" id="MobiDB-lite"/>
    </source>
</evidence>
<keyword evidence="10" id="KW-1185">Reference proteome</keyword>
<dbReference type="STRING" id="981085.W9SUU2"/>
<feature type="domain" description="NuBaID C-terminal" evidence="8">
    <location>
        <begin position="645"/>
        <end position="702"/>
    </location>
</feature>
<proteinExistence type="predicted"/>
<keyword evidence="2" id="KW-0479">Metal-binding</keyword>
<evidence type="ECO:0000256" key="2">
    <source>
        <dbReference type="ARBA" id="ARBA00022723"/>
    </source>
</evidence>
<organism evidence="9 10">
    <name type="scientific">Morus notabilis</name>
    <dbReference type="NCBI Taxonomy" id="981085"/>
    <lineage>
        <taxon>Eukaryota</taxon>
        <taxon>Viridiplantae</taxon>
        <taxon>Streptophyta</taxon>
        <taxon>Embryophyta</taxon>
        <taxon>Tracheophyta</taxon>
        <taxon>Spermatophyta</taxon>
        <taxon>Magnoliopsida</taxon>
        <taxon>eudicotyledons</taxon>
        <taxon>Gunneridae</taxon>
        <taxon>Pentapetalae</taxon>
        <taxon>rosids</taxon>
        <taxon>fabids</taxon>
        <taxon>Rosales</taxon>
        <taxon>Moraceae</taxon>
        <taxon>Moreae</taxon>
        <taxon>Morus</taxon>
    </lineage>
</organism>
<feature type="compositionally biased region" description="Polar residues" evidence="6">
    <location>
        <begin position="657"/>
        <end position="672"/>
    </location>
</feature>
<evidence type="ECO:0000256" key="1">
    <source>
        <dbReference type="ARBA" id="ARBA00004123"/>
    </source>
</evidence>
<dbReference type="PANTHER" id="PTHR15835">
    <property type="entry name" value="NUCLEAR-INTERACTING PARTNER OF ALK"/>
    <property type="match status" value="1"/>
</dbReference>
<dbReference type="GO" id="GO:0005634">
    <property type="term" value="C:nucleus"/>
    <property type="evidence" value="ECO:0007669"/>
    <property type="project" value="UniProtKB-SubCell"/>
</dbReference>
<feature type="region of interest" description="Disordered" evidence="6">
    <location>
        <begin position="1"/>
        <end position="49"/>
    </location>
</feature>
<keyword evidence="3" id="KW-0863">Zinc-finger</keyword>
<gene>
    <name evidence="9" type="ORF">L484_022281</name>
</gene>
<dbReference type="InterPro" id="IPR012935">
    <property type="entry name" value="NuBaID_N"/>
</dbReference>
<feature type="region of interest" description="Disordered" evidence="6">
    <location>
        <begin position="505"/>
        <end position="531"/>
    </location>
</feature>
<feature type="compositionally biased region" description="Basic and acidic residues" evidence="6">
    <location>
        <begin position="1"/>
        <end position="17"/>
    </location>
</feature>
<evidence type="ECO:0000259" key="7">
    <source>
        <dbReference type="Pfam" id="PF07967"/>
    </source>
</evidence>
<dbReference type="Proteomes" id="UP000030645">
    <property type="component" value="Unassembled WGS sequence"/>
</dbReference>
<evidence type="ECO:0000313" key="9">
    <source>
        <dbReference type="EMBL" id="EXC28047.1"/>
    </source>
</evidence>
<feature type="compositionally biased region" description="Basic and acidic residues" evidence="6">
    <location>
        <begin position="460"/>
        <end position="469"/>
    </location>
</feature>
<evidence type="ECO:0000256" key="3">
    <source>
        <dbReference type="ARBA" id="ARBA00022771"/>
    </source>
</evidence>
<keyword evidence="5" id="KW-0539">Nucleus</keyword>
<evidence type="ECO:0000256" key="5">
    <source>
        <dbReference type="ARBA" id="ARBA00023242"/>
    </source>
</evidence>
<dbReference type="GO" id="GO:0008270">
    <property type="term" value="F:zinc ion binding"/>
    <property type="evidence" value="ECO:0007669"/>
    <property type="project" value="InterPro"/>
</dbReference>
<dbReference type="Pfam" id="PF08600">
    <property type="entry name" value="NuBaID_C"/>
    <property type="match status" value="1"/>
</dbReference>
<feature type="compositionally biased region" description="Low complexity" evidence="6">
    <location>
        <begin position="19"/>
        <end position="36"/>
    </location>
</feature>
<reference evidence="10" key="1">
    <citation type="submission" date="2013-01" db="EMBL/GenBank/DDBJ databases">
        <title>Draft Genome Sequence of a Mulberry Tree, Morus notabilis C.K. Schneid.</title>
        <authorList>
            <person name="He N."/>
            <person name="Zhao S."/>
        </authorList>
    </citation>
    <scope>NUCLEOTIDE SEQUENCE</scope>
</reference>
<dbReference type="InterPro" id="IPR013909">
    <property type="entry name" value="NuBaID_C"/>
</dbReference>
<protein>
    <submittedName>
        <fullName evidence="9">Nuclear-interacting partner of ALK</fullName>
    </submittedName>
</protein>
<dbReference type="Pfam" id="PF07967">
    <property type="entry name" value="zf-C3HC"/>
    <property type="match status" value="1"/>
</dbReference>
<feature type="region of interest" description="Disordered" evidence="6">
    <location>
        <begin position="448"/>
        <end position="482"/>
    </location>
</feature>
<feature type="region of interest" description="Disordered" evidence="6">
    <location>
        <begin position="652"/>
        <end position="675"/>
    </location>
</feature>
<evidence type="ECO:0000313" key="10">
    <source>
        <dbReference type="Proteomes" id="UP000030645"/>
    </source>
</evidence>
<keyword evidence="4" id="KW-0862">Zinc</keyword>
<evidence type="ECO:0000259" key="8">
    <source>
        <dbReference type="Pfam" id="PF08600"/>
    </source>
</evidence>
<dbReference type="eggNOG" id="KOG4765">
    <property type="taxonomic scope" value="Eukaryota"/>
</dbReference>
<dbReference type="EMBL" id="KE346160">
    <property type="protein sequence ID" value="EXC28047.1"/>
    <property type="molecule type" value="Genomic_DNA"/>
</dbReference>
<name>W9SUU2_9ROSA</name>